<keyword evidence="4" id="KW-1185">Reference proteome</keyword>
<dbReference type="EMBL" id="KZ825171">
    <property type="protein sequence ID" value="PYI16315.1"/>
    <property type="molecule type" value="Genomic_DNA"/>
</dbReference>
<feature type="compositionally biased region" description="Basic and acidic residues" evidence="1">
    <location>
        <begin position="193"/>
        <end position="206"/>
    </location>
</feature>
<evidence type="ECO:0000313" key="3">
    <source>
        <dbReference type="EMBL" id="PYI16315.1"/>
    </source>
</evidence>
<accession>A0A2V5GXY4</accession>
<dbReference type="STRING" id="1450538.A0A2V5GXY4"/>
<dbReference type="Pfam" id="PF13430">
    <property type="entry name" value="DUF4112"/>
    <property type="match status" value="1"/>
</dbReference>
<evidence type="ECO:0000256" key="2">
    <source>
        <dbReference type="SAM" id="Phobius"/>
    </source>
</evidence>
<dbReference type="AlphaFoldDB" id="A0A2V5GXY4"/>
<dbReference type="PANTHER" id="PTHR35519">
    <property type="entry name" value="MEMBRANE PROTEINS"/>
    <property type="match status" value="1"/>
</dbReference>
<sequence>MTTKIASLVGKRILGETARNHFGQEDPYFEEVPASRLGRAFGKKTQKRRKAIPPGLSDHDQKVLTQVKRRAYRLDYSLFNLCGIRFGWGSVIGLIPFAGDAADAALALMVVRTCEGIDGGLPASLRMMMMINVVIDFFIGLVPFVGDIADAVYKCNTRNAVLLEKHLREKGAKALSKHGGRHDAPEDASLPEEFDRYDKGAIEEPRRHRSRKHSRTDGPAVPEPARHPRRNRSQRRWFGGAALEDDDLESGVVDNSRSARR</sequence>
<keyword evidence="2" id="KW-1133">Transmembrane helix</keyword>
<reference evidence="3 4" key="1">
    <citation type="submission" date="2018-02" db="EMBL/GenBank/DDBJ databases">
        <title>The genomes of Aspergillus section Nigri reveals drivers in fungal speciation.</title>
        <authorList>
            <consortium name="DOE Joint Genome Institute"/>
            <person name="Vesth T.C."/>
            <person name="Nybo J."/>
            <person name="Theobald S."/>
            <person name="Brandl J."/>
            <person name="Frisvad J.C."/>
            <person name="Nielsen K.F."/>
            <person name="Lyhne E.K."/>
            <person name="Kogle M.E."/>
            <person name="Kuo A."/>
            <person name="Riley R."/>
            <person name="Clum A."/>
            <person name="Nolan M."/>
            <person name="Lipzen A."/>
            <person name="Salamov A."/>
            <person name="Henrissat B."/>
            <person name="Wiebenga A."/>
            <person name="De vries R.P."/>
            <person name="Grigoriev I.V."/>
            <person name="Mortensen U.H."/>
            <person name="Andersen M.R."/>
            <person name="Baker S.E."/>
        </authorList>
    </citation>
    <scope>NUCLEOTIDE SEQUENCE [LARGE SCALE GENOMIC DNA]</scope>
    <source>
        <strain evidence="3 4">CBS 115571</strain>
    </source>
</reference>
<keyword evidence="2" id="KW-0472">Membrane</keyword>
<evidence type="ECO:0000256" key="1">
    <source>
        <dbReference type="SAM" id="MobiDB-lite"/>
    </source>
</evidence>
<protein>
    <submittedName>
        <fullName evidence="3">PH domain protein</fullName>
    </submittedName>
</protein>
<name>A0A2V5GXY4_ASPV1</name>
<dbReference type="OMA" id="CNFCGIR"/>
<dbReference type="Proteomes" id="UP000249829">
    <property type="component" value="Unassembled WGS sequence"/>
</dbReference>
<dbReference type="InterPro" id="IPR025187">
    <property type="entry name" value="DUF4112"/>
</dbReference>
<keyword evidence="2" id="KW-0812">Transmembrane</keyword>
<gene>
    <name evidence="3" type="ORF">BO99DRAFT_424840</name>
</gene>
<dbReference type="PANTHER" id="PTHR35519:SF2">
    <property type="entry name" value="PH DOMAIN PROTEIN"/>
    <property type="match status" value="1"/>
</dbReference>
<evidence type="ECO:0000313" key="4">
    <source>
        <dbReference type="Proteomes" id="UP000249829"/>
    </source>
</evidence>
<feature type="transmembrane region" description="Helical" evidence="2">
    <location>
        <begin position="129"/>
        <end position="149"/>
    </location>
</feature>
<proteinExistence type="predicted"/>
<feature type="region of interest" description="Disordered" evidence="1">
    <location>
        <begin position="173"/>
        <end position="261"/>
    </location>
</feature>
<organism evidence="3 4">
    <name type="scientific">Aspergillus violaceofuscus (strain CBS 115571)</name>
    <dbReference type="NCBI Taxonomy" id="1450538"/>
    <lineage>
        <taxon>Eukaryota</taxon>
        <taxon>Fungi</taxon>
        <taxon>Dikarya</taxon>
        <taxon>Ascomycota</taxon>
        <taxon>Pezizomycotina</taxon>
        <taxon>Eurotiomycetes</taxon>
        <taxon>Eurotiomycetidae</taxon>
        <taxon>Eurotiales</taxon>
        <taxon>Aspergillaceae</taxon>
        <taxon>Aspergillus</taxon>
    </lineage>
</organism>
<feature type="transmembrane region" description="Helical" evidence="2">
    <location>
        <begin position="78"/>
        <end position="99"/>
    </location>
</feature>